<dbReference type="PANTHER" id="PTHR19139:SF199">
    <property type="entry name" value="MIP17260P"/>
    <property type="match status" value="1"/>
</dbReference>
<proteinExistence type="inferred from homology"/>
<sequence>MKQSELKPYVAEFVGTFFLVAFICGLIDVWATNDKGLSASDLGFLHGFLLMAIVFGVGRISGAHVNPAVTIAMWSIKKISPRDAGGYIVAQLLGGVAGAFLMKGFFTGRGDVVNYGAAHVSAAYLHGGSPWLALIAEALGAFVLVWAIMATTVTKDASPTNAALAIGLSLGVAVMVLGPATGGSFNPARWLGPALASGTFPDFWLYIVGPIAGAVLAASAYQWLLGAGDESESTSIAG</sequence>
<organism evidence="9">
    <name type="scientific">freshwater metagenome</name>
    <dbReference type="NCBI Taxonomy" id="449393"/>
    <lineage>
        <taxon>unclassified sequences</taxon>
        <taxon>metagenomes</taxon>
        <taxon>ecological metagenomes</taxon>
    </lineage>
</organism>
<keyword evidence="7 8" id="KW-0472">Membrane</keyword>
<evidence type="ECO:0000256" key="8">
    <source>
        <dbReference type="SAM" id="Phobius"/>
    </source>
</evidence>
<protein>
    <submittedName>
        <fullName evidence="9">Unannotated protein</fullName>
    </submittedName>
</protein>
<name>A0A6J7DQK3_9ZZZZ</name>
<feature type="transmembrane region" description="Helical" evidence="8">
    <location>
        <begin position="43"/>
        <end position="63"/>
    </location>
</feature>
<keyword evidence="6 8" id="KW-1133">Transmembrane helix</keyword>
<feature type="transmembrane region" description="Helical" evidence="8">
    <location>
        <begin position="84"/>
        <end position="106"/>
    </location>
</feature>
<evidence type="ECO:0000256" key="6">
    <source>
        <dbReference type="ARBA" id="ARBA00022989"/>
    </source>
</evidence>
<dbReference type="GO" id="GO:0015250">
    <property type="term" value="F:water channel activity"/>
    <property type="evidence" value="ECO:0007669"/>
    <property type="project" value="TreeGrafter"/>
</dbReference>
<feature type="transmembrane region" description="Helical" evidence="8">
    <location>
        <begin position="131"/>
        <end position="150"/>
    </location>
</feature>
<keyword evidence="5 8" id="KW-0812">Transmembrane</keyword>
<evidence type="ECO:0000256" key="1">
    <source>
        <dbReference type="ARBA" id="ARBA00004651"/>
    </source>
</evidence>
<dbReference type="PROSITE" id="PS00221">
    <property type="entry name" value="MIP"/>
    <property type="match status" value="1"/>
</dbReference>
<dbReference type="PRINTS" id="PR00783">
    <property type="entry name" value="MINTRINSICP"/>
</dbReference>
<evidence type="ECO:0000313" key="9">
    <source>
        <dbReference type="EMBL" id="CAB4870569.1"/>
    </source>
</evidence>
<dbReference type="EMBL" id="CAFBLU010000009">
    <property type="protein sequence ID" value="CAB4870569.1"/>
    <property type="molecule type" value="Genomic_DNA"/>
</dbReference>
<evidence type="ECO:0000256" key="4">
    <source>
        <dbReference type="ARBA" id="ARBA00022475"/>
    </source>
</evidence>
<keyword evidence="3" id="KW-0813">Transport</keyword>
<dbReference type="InterPro" id="IPR000425">
    <property type="entry name" value="MIP"/>
</dbReference>
<feature type="transmembrane region" description="Helical" evidence="8">
    <location>
        <begin position="162"/>
        <end position="183"/>
    </location>
</feature>
<dbReference type="GO" id="GO:0005886">
    <property type="term" value="C:plasma membrane"/>
    <property type="evidence" value="ECO:0007669"/>
    <property type="project" value="UniProtKB-SubCell"/>
</dbReference>
<evidence type="ECO:0000256" key="2">
    <source>
        <dbReference type="ARBA" id="ARBA00006175"/>
    </source>
</evidence>
<accession>A0A6J7DQK3</accession>
<feature type="transmembrane region" description="Helical" evidence="8">
    <location>
        <begin position="203"/>
        <end position="224"/>
    </location>
</feature>
<dbReference type="InterPro" id="IPR034294">
    <property type="entry name" value="Aquaporin_transptr"/>
</dbReference>
<dbReference type="PANTHER" id="PTHR19139">
    <property type="entry name" value="AQUAPORIN TRANSPORTER"/>
    <property type="match status" value="1"/>
</dbReference>
<dbReference type="InterPro" id="IPR023271">
    <property type="entry name" value="Aquaporin-like"/>
</dbReference>
<dbReference type="Gene3D" id="1.20.1080.10">
    <property type="entry name" value="Glycerol uptake facilitator protein"/>
    <property type="match status" value="1"/>
</dbReference>
<comment type="subcellular location">
    <subcellularLocation>
        <location evidence="1">Cell membrane</location>
        <topology evidence="1">Multi-pass membrane protein</topology>
    </subcellularLocation>
</comment>
<keyword evidence="4" id="KW-1003">Cell membrane</keyword>
<evidence type="ECO:0000256" key="3">
    <source>
        <dbReference type="ARBA" id="ARBA00022448"/>
    </source>
</evidence>
<evidence type="ECO:0000256" key="7">
    <source>
        <dbReference type="ARBA" id="ARBA00023136"/>
    </source>
</evidence>
<dbReference type="InterPro" id="IPR022357">
    <property type="entry name" value="MIP_CS"/>
</dbReference>
<dbReference type="Pfam" id="PF00230">
    <property type="entry name" value="MIP"/>
    <property type="match status" value="1"/>
</dbReference>
<feature type="transmembrane region" description="Helical" evidence="8">
    <location>
        <begin position="9"/>
        <end position="31"/>
    </location>
</feature>
<dbReference type="AlphaFoldDB" id="A0A6J7DQK3"/>
<gene>
    <name evidence="9" type="ORF">UFOPK3444_00697</name>
</gene>
<reference evidence="9" key="1">
    <citation type="submission" date="2020-05" db="EMBL/GenBank/DDBJ databases">
        <authorList>
            <person name="Chiriac C."/>
            <person name="Salcher M."/>
            <person name="Ghai R."/>
            <person name="Kavagutti S V."/>
        </authorList>
    </citation>
    <scope>NUCLEOTIDE SEQUENCE</scope>
</reference>
<evidence type="ECO:0000256" key="5">
    <source>
        <dbReference type="ARBA" id="ARBA00022692"/>
    </source>
</evidence>
<dbReference type="SUPFAM" id="SSF81338">
    <property type="entry name" value="Aquaporin-like"/>
    <property type="match status" value="1"/>
</dbReference>
<comment type="similarity">
    <text evidence="2">Belongs to the MIP/aquaporin (TC 1.A.8) family.</text>
</comment>